<dbReference type="GO" id="GO:0030288">
    <property type="term" value="C:outer membrane-bounded periplasmic space"/>
    <property type="evidence" value="ECO:0007669"/>
    <property type="project" value="TreeGrafter"/>
</dbReference>
<dbReference type="GO" id="GO:0015679">
    <property type="term" value="P:plasma membrane copper ion transport"/>
    <property type="evidence" value="ECO:0007669"/>
    <property type="project" value="TreeGrafter"/>
</dbReference>
<evidence type="ECO:0000256" key="4">
    <source>
        <dbReference type="ARBA" id="ARBA00023285"/>
    </source>
</evidence>
<reference evidence="13 14" key="1">
    <citation type="submission" date="2019-02" db="EMBL/GenBank/DDBJ databases">
        <title>Genomic Encyclopedia of Type Strains, Phase IV (KMG-IV): sequencing the most valuable type-strain genomes for metagenomic binning, comparative biology and taxonomic classification.</title>
        <authorList>
            <person name="Goeker M."/>
        </authorList>
    </citation>
    <scope>NUCLEOTIDE SEQUENCE [LARGE SCALE GENOMIC DNA]</scope>
    <source>
        <strain evidence="13 14">K24</strain>
    </source>
</reference>
<dbReference type="InterPro" id="IPR058648">
    <property type="entry name" value="HH_CzcB-like"/>
</dbReference>
<sequence>MSTTNKQKAAMAAIVIAGALAVAGVLFWPAPHGEGDGHGHGGEASAGAPADEHADEGVVKLSEAQVQAAGIRTAEAGPGVLRPTREFPGEIRFNEDRTAHVVPRLAGIVERVSADLGQQVRKGQVLAVIASTSLSDLRSELLAARKREDLAEETFVREKKLWEERVSAEQDYLQARTAREEARIAVRNAAQKLQAVGAAGPAPALNQYELRAPFDGTVVEKHMAMGEAVGDTTAVFTIADLGTVWAEFIVAPQDLSAVRVGEKVSISSSALNETAEGAVSYVGPLLGAQTRTATARVTLANPGMAWRPGLFITVKVLRGEEPVALAVPADAIQTVGDDSVVFTVVPGGFKAQPVKTGRRDGLRVEVLEGLAPGARYAETNTFTLKAELGKASAEHTH</sequence>
<dbReference type="Pfam" id="PF25954">
    <property type="entry name" value="Beta-barrel_RND_2"/>
    <property type="match status" value="1"/>
</dbReference>
<evidence type="ECO:0000256" key="8">
    <source>
        <dbReference type="SAM" id="Phobius"/>
    </source>
</evidence>
<dbReference type="Gene3D" id="2.40.50.100">
    <property type="match status" value="1"/>
</dbReference>
<keyword evidence="14" id="KW-1185">Reference proteome</keyword>
<feature type="domain" description="CzcB-like C-terminal circularly permuted SH3-like" evidence="12">
    <location>
        <begin position="325"/>
        <end position="385"/>
    </location>
</feature>
<evidence type="ECO:0000256" key="6">
    <source>
        <dbReference type="ARBA" id="ARBA00058766"/>
    </source>
</evidence>
<evidence type="ECO:0000259" key="11">
    <source>
        <dbReference type="Pfam" id="PF25973"/>
    </source>
</evidence>
<dbReference type="Pfam" id="PF25975">
    <property type="entry name" value="CzcB_C"/>
    <property type="match status" value="1"/>
</dbReference>
<feature type="transmembrane region" description="Helical" evidence="8">
    <location>
        <begin position="9"/>
        <end position="28"/>
    </location>
</feature>
<dbReference type="Gene3D" id="2.40.420.20">
    <property type="match status" value="1"/>
</dbReference>
<keyword evidence="5" id="KW-0105">Cadmium resistance</keyword>
<dbReference type="Pfam" id="PF25893">
    <property type="entry name" value="HH_CzcB"/>
    <property type="match status" value="1"/>
</dbReference>
<evidence type="ECO:0000256" key="2">
    <source>
        <dbReference type="ARBA" id="ARBA00022448"/>
    </source>
</evidence>
<organism evidence="13 14">
    <name type="scientific">Pigmentiphaga kullae</name>
    <dbReference type="NCBI Taxonomy" id="151784"/>
    <lineage>
        <taxon>Bacteria</taxon>
        <taxon>Pseudomonadati</taxon>
        <taxon>Pseudomonadota</taxon>
        <taxon>Betaproteobacteria</taxon>
        <taxon>Burkholderiales</taxon>
        <taxon>Alcaligenaceae</taxon>
        <taxon>Pigmentiphaga</taxon>
    </lineage>
</organism>
<protein>
    <submittedName>
        <fullName evidence="13">Cobalt-zinc-cadmium efflux system membrane fusion protein</fullName>
    </submittedName>
</protein>
<dbReference type="AlphaFoldDB" id="A0A4Q7NMQ6"/>
<comment type="function">
    <text evidence="6">CzcA and CzcB together would act in zinc efflux nearly as effectively as the complete czc efflux system (CzcABC). The CzcB protein is thought to funnel zinc cations to the CzcA transport protein.</text>
</comment>
<dbReference type="GO" id="GO:0046914">
    <property type="term" value="F:transition metal ion binding"/>
    <property type="evidence" value="ECO:0007669"/>
    <property type="project" value="TreeGrafter"/>
</dbReference>
<proteinExistence type="inferred from homology"/>
<dbReference type="Gene3D" id="1.10.287.470">
    <property type="entry name" value="Helix hairpin bin"/>
    <property type="match status" value="1"/>
</dbReference>
<evidence type="ECO:0000313" key="14">
    <source>
        <dbReference type="Proteomes" id="UP000292445"/>
    </source>
</evidence>
<evidence type="ECO:0000256" key="5">
    <source>
        <dbReference type="ARBA" id="ARBA00043263"/>
    </source>
</evidence>
<dbReference type="Proteomes" id="UP000292445">
    <property type="component" value="Unassembled WGS sequence"/>
</dbReference>
<feature type="domain" description="CzcB-like barrel-sandwich hybrid" evidence="11">
    <location>
        <begin position="97"/>
        <end position="240"/>
    </location>
</feature>
<keyword evidence="8" id="KW-0812">Transmembrane</keyword>
<keyword evidence="2" id="KW-0813">Transport</keyword>
<keyword evidence="3" id="KW-0862">Zinc</keyword>
<dbReference type="PANTHER" id="PTHR30097:SF4">
    <property type="entry name" value="SLR6042 PROTEIN"/>
    <property type="match status" value="1"/>
</dbReference>
<feature type="domain" description="CusB-like beta-barrel" evidence="10">
    <location>
        <begin position="243"/>
        <end position="316"/>
    </location>
</feature>
<feature type="domain" description="CzcB-like alpha-helical hairpin" evidence="9">
    <location>
        <begin position="136"/>
        <end position="195"/>
    </location>
</feature>
<dbReference type="FunFam" id="2.40.30.170:FF:000010">
    <property type="entry name" value="Efflux RND transporter periplasmic adaptor subunit"/>
    <property type="match status" value="1"/>
</dbReference>
<dbReference type="PANTHER" id="PTHR30097">
    <property type="entry name" value="CATION EFFLUX SYSTEM PROTEIN CUSB"/>
    <property type="match status" value="1"/>
</dbReference>
<gene>
    <name evidence="13" type="ORF">EV675_2511</name>
</gene>
<keyword evidence="4" id="KW-0170">Cobalt</keyword>
<accession>A0A4Q7NMQ6</accession>
<evidence type="ECO:0000313" key="13">
    <source>
        <dbReference type="EMBL" id="RZS86469.1"/>
    </source>
</evidence>
<dbReference type="InterPro" id="IPR006143">
    <property type="entry name" value="RND_pump_MFP"/>
</dbReference>
<evidence type="ECO:0000259" key="12">
    <source>
        <dbReference type="Pfam" id="PF25975"/>
    </source>
</evidence>
<dbReference type="EMBL" id="SGXC01000001">
    <property type="protein sequence ID" value="RZS86469.1"/>
    <property type="molecule type" value="Genomic_DNA"/>
</dbReference>
<feature type="region of interest" description="Disordered" evidence="7">
    <location>
        <begin position="33"/>
        <end position="55"/>
    </location>
</feature>
<keyword evidence="8" id="KW-0472">Membrane</keyword>
<dbReference type="FunFam" id="2.40.420.20:FF:000006">
    <property type="entry name" value="RND family efflux transporter MFP subunit"/>
    <property type="match status" value="1"/>
</dbReference>
<name>A0A4Q7NMQ6_9BURK</name>
<dbReference type="Pfam" id="PF25973">
    <property type="entry name" value="BSH_CzcB"/>
    <property type="match status" value="1"/>
</dbReference>
<evidence type="ECO:0000259" key="10">
    <source>
        <dbReference type="Pfam" id="PF25954"/>
    </source>
</evidence>
<evidence type="ECO:0000259" key="9">
    <source>
        <dbReference type="Pfam" id="PF25893"/>
    </source>
</evidence>
<dbReference type="Gene3D" id="2.40.30.170">
    <property type="match status" value="1"/>
</dbReference>
<keyword evidence="8" id="KW-1133">Transmembrane helix</keyword>
<comment type="similarity">
    <text evidence="1">Belongs to the membrane fusion protein (MFP) (TC 8.A.1) family.</text>
</comment>
<comment type="caution">
    <text evidence="13">The sequence shown here is derived from an EMBL/GenBank/DDBJ whole genome shotgun (WGS) entry which is preliminary data.</text>
</comment>
<dbReference type="InterPro" id="IPR051909">
    <property type="entry name" value="MFP_Cation_Efflux"/>
</dbReference>
<dbReference type="InterPro" id="IPR058647">
    <property type="entry name" value="BSH_CzcB-like"/>
</dbReference>
<dbReference type="GO" id="GO:0016020">
    <property type="term" value="C:membrane"/>
    <property type="evidence" value="ECO:0007669"/>
    <property type="project" value="InterPro"/>
</dbReference>
<evidence type="ECO:0000256" key="1">
    <source>
        <dbReference type="ARBA" id="ARBA00009477"/>
    </source>
</evidence>
<dbReference type="RefSeq" id="WP_130357559.1">
    <property type="nucleotide sequence ID" value="NZ_SGXC01000001.1"/>
</dbReference>
<dbReference type="OrthoDB" id="9768185at2"/>
<dbReference type="NCBIfam" id="TIGR01730">
    <property type="entry name" value="RND_mfp"/>
    <property type="match status" value="1"/>
</dbReference>
<evidence type="ECO:0000256" key="3">
    <source>
        <dbReference type="ARBA" id="ARBA00022833"/>
    </source>
</evidence>
<dbReference type="GO" id="GO:0022857">
    <property type="term" value="F:transmembrane transporter activity"/>
    <property type="evidence" value="ECO:0007669"/>
    <property type="project" value="InterPro"/>
</dbReference>
<dbReference type="GO" id="GO:0060003">
    <property type="term" value="P:copper ion export"/>
    <property type="evidence" value="ECO:0007669"/>
    <property type="project" value="TreeGrafter"/>
</dbReference>
<evidence type="ECO:0000256" key="7">
    <source>
        <dbReference type="SAM" id="MobiDB-lite"/>
    </source>
</evidence>
<dbReference type="GO" id="GO:0046686">
    <property type="term" value="P:response to cadmium ion"/>
    <property type="evidence" value="ECO:0007669"/>
    <property type="project" value="UniProtKB-KW"/>
</dbReference>
<dbReference type="InterPro" id="IPR058649">
    <property type="entry name" value="CzcB_C"/>
</dbReference>
<dbReference type="SUPFAM" id="SSF111369">
    <property type="entry name" value="HlyD-like secretion proteins"/>
    <property type="match status" value="1"/>
</dbReference>
<dbReference type="InterPro" id="IPR058792">
    <property type="entry name" value="Beta-barrel_RND_2"/>
</dbReference>